<evidence type="ECO:0000259" key="15">
    <source>
        <dbReference type="Pfam" id="PF07715"/>
    </source>
</evidence>
<accession>A0A545T2U1</accession>
<evidence type="ECO:0000313" key="17">
    <source>
        <dbReference type="Proteomes" id="UP000317839"/>
    </source>
</evidence>
<dbReference type="InterPro" id="IPR000531">
    <property type="entry name" value="Beta-barrel_TonB"/>
</dbReference>
<dbReference type="EMBL" id="VIKR01000006">
    <property type="protein sequence ID" value="TQV71541.1"/>
    <property type="molecule type" value="Genomic_DNA"/>
</dbReference>
<name>A0A545T2U1_9GAMM</name>
<evidence type="ECO:0000256" key="2">
    <source>
        <dbReference type="ARBA" id="ARBA00022448"/>
    </source>
</evidence>
<keyword evidence="16" id="KW-0675">Receptor</keyword>
<evidence type="ECO:0000256" key="9">
    <source>
        <dbReference type="ARBA" id="ARBA00023136"/>
    </source>
</evidence>
<dbReference type="AlphaFoldDB" id="A0A545T2U1"/>
<feature type="region of interest" description="Disordered" evidence="13">
    <location>
        <begin position="242"/>
        <end position="262"/>
    </location>
</feature>
<evidence type="ECO:0000259" key="14">
    <source>
        <dbReference type="Pfam" id="PF00593"/>
    </source>
</evidence>
<keyword evidence="10 11" id="KW-0998">Cell outer membrane</keyword>
<dbReference type="PANTHER" id="PTHR32552:SF81">
    <property type="entry name" value="TONB-DEPENDENT OUTER MEMBRANE RECEPTOR"/>
    <property type="match status" value="1"/>
</dbReference>
<dbReference type="Proteomes" id="UP000317839">
    <property type="component" value="Unassembled WGS sequence"/>
</dbReference>
<evidence type="ECO:0000256" key="12">
    <source>
        <dbReference type="RuleBase" id="RU003357"/>
    </source>
</evidence>
<dbReference type="Gene3D" id="2.40.170.20">
    <property type="entry name" value="TonB-dependent receptor, beta-barrel domain"/>
    <property type="match status" value="1"/>
</dbReference>
<dbReference type="OrthoDB" id="127311at2"/>
<dbReference type="PANTHER" id="PTHR32552">
    <property type="entry name" value="FERRICHROME IRON RECEPTOR-RELATED"/>
    <property type="match status" value="1"/>
</dbReference>
<evidence type="ECO:0000256" key="5">
    <source>
        <dbReference type="ARBA" id="ARBA00022692"/>
    </source>
</evidence>
<dbReference type="Pfam" id="PF00593">
    <property type="entry name" value="TonB_dep_Rec_b-barrel"/>
    <property type="match status" value="1"/>
</dbReference>
<dbReference type="RefSeq" id="WP_142943940.1">
    <property type="nucleotide sequence ID" value="NZ_VIKR01000006.1"/>
</dbReference>
<protein>
    <submittedName>
        <fullName evidence="16">TonB-dependent receptor</fullName>
    </submittedName>
</protein>
<keyword evidence="7" id="KW-0406">Ion transport</keyword>
<evidence type="ECO:0000256" key="8">
    <source>
        <dbReference type="ARBA" id="ARBA00023077"/>
    </source>
</evidence>
<feature type="domain" description="TonB-dependent receptor plug" evidence="15">
    <location>
        <begin position="75"/>
        <end position="182"/>
    </location>
</feature>
<evidence type="ECO:0000256" key="11">
    <source>
        <dbReference type="PROSITE-ProRule" id="PRU01360"/>
    </source>
</evidence>
<comment type="subcellular location">
    <subcellularLocation>
        <location evidence="1 11">Cell outer membrane</location>
        <topology evidence="1 11">Multi-pass membrane protein</topology>
    </subcellularLocation>
</comment>
<evidence type="ECO:0000256" key="6">
    <source>
        <dbReference type="ARBA" id="ARBA00023004"/>
    </source>
</evidence>
<dbReference type="PROSITE" id="PS52016">
    <property type="entry name" value="TONB_DEPENDENT_REC_3"/>
    <property type="match status" value="1"/>
</dbReference>
<dbReference type="SUPFAM" id="SSF56935">
    <property type="entry name" value="Porins"/>
    <property type="match status" value="1"/>
</dbReference>
<dbReference type="InterPro" id="IPR012910">
    <property type="entry name" value="Plug_dom"/>
</dbReference>
<evidence type="ECO:0000256" key="7">
    <source>
        <dbReference type="ARBA" id="ARBA00023065"/>
    </source>
</evidence>
<evidence type="ECO:0000256" key="4">
    <source>
        <dbReference type="ARBA" id="ARBA00022496"/>
    </source>
</evidence>
<dbReference type="GO" id="GO:0009279">
    <property type="term" value="C:cell outer membrane"/>
    <property type="evidence" value="ECO:0007669"/>
    <property type="project" value="UniProtKB-SubCell"/>
</dbReference>
<comment type="caution">
    <text evidence="16">The sequence shown here is derived from an EMBL/GenBank/DDBJ whole genome shotgun (WGS) entry which is preliminary data.</text>
</comment>
<evidence type="ECO:0000313" key="16">
    <source>
        <dbReference type="EMBL" id="TQV71541.1"/>
    </source>
</evidence>
<evidence type="ECO:0000256" key="10">
    <source>
        <dbReference type="ARBA" id="ARBA00023237"/>
    </source>
</evidence>
<evidence type="ECO:0000256" key="1">
    <source>
        <dbReference type="ARBA" id="ARBA00004571"/>
    </source>
</evidence>
<keyword evidence="6" id="KW-0408">Iron</keyword>
<reference evidence="16 17" key="1">
    <citation type="submission" date="2019-06" db="EMBL/GenBank/DDBJ databases">
        <title>Draft genome of Aliikangiella marina GYP-15.</title>
        <authorList>
            <person name="Wang G."/>
        </authorList>
    </citation>
    <scope>NUCLEOTIDE SEQUENCE [LARGE SCALE GENOMIC DNA]</scope>
    <source>
        <strain evidence="16 17">GYP-15</strain>
    </source>
</reference>
<dbReference type="GO" id="GO:0006826">
    <property type="term" value="P:iron ion transport"/>
    <property type="evidence" value="ECO:0007669"/>
    <property type="project" value="UniProtKB-KW"/>
</dbReference>
<comment type="similarity">
    <text evidence="11 12">Belongs to the TonB-dependent receptor family.</text>
</comment>
<keyword evidence="2 11" id="KW-0813">Transport</keyword>
<organism evidence="16 17">
    <name type="scientific">Aliikangiella marina</name>
    <dbReference type="NCBI Taxonomy" id="1712262"/>
    <lineage>
        <taxon>Bacteria</taxon>
        <taxon>Pseudomonadati</taxon>
        <taxon>Pseudomonadota</taxon>
        <taxon>Gammaproteobacteria</taxon>
        <taxon>Oceanospirillales</taxon>
        <taxon>Pleioneaceae</taxon>
        <taxon>Aliikangiella</taxon>
    </lineage>
</organism>
<sequence>MSIKLNQLINMENIGTWSQAAMNKNKTKRLLIASLSMFICAAALNLKAAEAEQPDDDDDDENVVIVTATKTETDLMKTPIAISVFDQEQLTQNSVKDIRDMSDMVPNFDVSMSPSDSGVQLTMRGINSNNFTEIGDPSVAFHVDGVYSPRPQGAVALMFDLERIEVMRGPQGTLFGRNSAAGSVNVITAKPSQEGYFGTIGSEFGNFNQRNVLGTVNVPLTDTFAIRSNFFVEKRDGFADQDSGTKDLAGIGNQGPDGIPDMDQRWNRPVGKDEYYGNSDRWAFRVAGLWEPTDYDFNWHISLETAQDNSAGWPIAPNCEVNVELCQYNGGGIDYVDPNVPGFLDMTMDALRSHFNWDINEDVALVYNFGWARQERAQQWDGDMGWRAVPGPNTGWLNRNQPWPSLYLATAESEYTSISHELQFQGATDDINWIVGLFNFSEDNSIIFDVEQPFCCSLGALGGISFVQPERLLDSSAIFAQMTWHATENLHLTFGYRYTEDTREDRGGRNIGCYGGAGCSWSAGLIPFDGFPQTPGQTDELLLPQYTSADLTFGMGSQDRFNNYQTFDINDNKETFDADNWRIGIDYDLDVDSYMYFYAATGSKAGAFGDGVDVCRCGRIEFFSFEPEEVLNYEFGYKGTFLDKKLRLTVSTFFTEFTNKQVSQFRTVGVVEDPPGTPVLPLQEIGTLVTSNAGEAEIKGLEVEWVYRPWDNGRFSGGLGILDTAFLSWPGYAGEAYFCDQRAEAGPQFACVPQDDGSGVNNIEGNELPYAAPISFTLDYSHDFEMSNGATLTSWVKVHWEDEMHFTEGNFDAIPALSDKRDAIGTLDTTLRYTDSSAAWWVEAFVNNVTDERFQTYWVDSNQPDAPLFTWNAPRSFGVRGAYNFDF</sequence>
<feature type="domain" description="TonB-dependent receptor-like beta-barrel" evidence="14">
    <location>
        <begin position="348"/>
        <end position="849"/>
    </location>
</feature>
<keyword evidence="5 11" id="KW-0812">Transmembrane</keyword>
<keyword evidence="17" id="KW-1185">Reference proteome</keyword>
<keyword evidence="4" id="KW-0410">Iron transport</keyword>
<evidence type="ECO:0000256" key="13">
    <source>
        <dbReference type="SAM" id="MobiDB-lite"/>
    </source>
</evidence>
<proteinExistence type="inferred from homology"/>
<dbReference type="Pfam" id="PF07715">
    <property type="entry name" value="Plug"/>
    <property type="match status" value="1"/>
</dbReference>
<keyword evidence="9 11" id="KW-0472">Membrane</keyword>
<keyword evidence="8 12" id="KW-0798">TonB box</keyword>
<dbReference type="InterPro" id="IPR039426">
    <property type="entry name" value="TonB-dep_rcpt-like"/>
</dbReference>
<gene>
    <name evidence="16" type="ORF">FLL45_20540</name>
</gene>
<evidence type="ECO:0000256" key="3">
    <source>
        <dbReference type="ARBA" id="ARBA00022452"/>
    </source>
</evidence>
<keyword evidence="3 11" id="KW-1134">Transmembrane beta strand</keyword>
<dbReference type="InterPro" id="IPR036942">
    <property type="entry name" value="Beta-barrel_TonB_sf"/>
</dbReference>